<sequence length="198" mass="22170">MSKNKFKFSKKTLTLLRAIHVYVSMALLMMMIFFAITGITLNHPQWFDGDGVSHTAQASLPSYLTALSTTERAQALPHYVASQFAMDFSNADISEEEISIVQKGPGTYKSLLIDLVEGESYFESIEYGFVAILNDLHKGRNSGLVWSWVLDISAILMLLFSITGALLLIPQQRRMKKSLFYMSVATCSCVAIFFIFTP</sequence>
<keyword evidence="1" id="KW-1133">Transmembrane helix</keyword>
<dbReference type="Proteomes" id="UP000194841">
    <property type="component" value="Unassembled WGS sequence"/>
</dbReference>
<evidence type="ECO:0000313" key="2">
    <source>
        <dbReference type="EMBL" id="OUL57443.1"/>
    </source>
</evidence>
<feature type="transmembrane region" description="Helical" evidence="1">
    <location>
        <begin position="179"/>
        <end position="196"/>
    </location>
</feature>
<evidence type="ECO:0000256" key="1">
    <source>
        <dbReference type="SAM" id="Phobius"/>
    </source>
</evidence>
<dbReference type="RefSeq" id="WP_086744026.1">
    <property type="nucleotide sequence ID" value="NZ_MWPV01000003.1"/>
</dbReference>
<dbReference type="Pfam" id="PF16357">
    <property type="entry name" value="PepSY_TM_like_2"/>
    <property type="match status" value="1"/>
</dbReference>
<dbReference type="InterPro" id="IPR032307">
    <property type="entry name" value="PepSY_TM-like_2"/>
</dbReference>
<keyword evidence="1" id="KW-0812">Transmembrane</keyword>
<dbReference type="PANTHER" id="PTHR40115:SF1">
    <property type="entry name" value="INNER MEMBRANE PROTEIN WITH PEPSY TM HELIX"/>
    <property type="match status" value="1"/>
</dbReference>
<feature type="transmembrane region" description="Helical" evidence="1">
    <location>
        <begin position="21"/>
        <end position="41"/>
    </location>
</feature>
<name>A0A244CPA3_PSEDV</name>
<protein>
    <submittedName>
        <fullName evidence="2">Peptidase</fullName>
    </submittedName>
</protein>
<dbReference type="AlphaFoldDB" id="A0A244CPA3"/>
<dbReference type="EMBL" id="MWPV01000003">
    <property type="protein sequence ID" value="OUL57443.1"/>
    <property type="molecule type" value="Genomic_DNA"/>
</dbReference>
<evidence type="ECO:0000313" key="3">
    <source>
        <dbReference type="Proteomes" id="UP000194841"/>
    </source>
</evidence>
<organism evidence="2 3">
    <name type="scientific">Pseudoalteromonas ulvae</name>
    <dbReference type="NCBI Taxonomy" id="107327"/>
    <lineage>
        <taxon>Bacteria</taxon>
        <taxon>Pseudomonadati</taxon>
        <taxon>Pseudomonadota</taxon>
        <taxon>Gammaproteobacteria</taxon>
        <taxon>Alteromonadales</taxon>
        <taxon>Pseudoalteromonadaceae</taxon>
        <taxon>Pseudoalteromonas</taxon>
    </lineage>
</organism>
<feature type="transmembrane region" description="Helical" evidence="1">
    <location>
        <begin position="145"/>
        <end position="167"/>
    </location>
</feature>
<dbReference type="OrthoDB" id="27171at2"/>
<reference evidence="2 3" key="1">
    <citation type="submission" date="2017-02" db="EMBL/GenBank/DDBJ databases">
        <title>Pseudoalteromonas ulvae TC14 Genome.</title>
        <authorList>
            <person name="Molmeret M."/>
        </authorList>
    </citation>
    <scope>NUCLEOTIDE SEQUENCE [LARGE SCALE GENOMIC DNA]</scope>
    <source>
        <strain evidence="2">TC14</strain>
    </source>
</reference>
<accession>A0A244CPA3</accession>
<dbReference type="PANTHER" id="PTHR40115">
    <property type="entry name" value="INNER MEMBRANE PROTEIN WITH PEPSY TM HELIX"/>
    <property type="match status" value="1"/>
</dbReference>
<proteinExistence type="predicted"/>
<keyword evidence="1" id="KW-0472">Membrane</keyword>
<keyword evidence="3" id="KW-1185">Reference proteome</keyword>
<gene>
    <name evidence="2" type="ORF">B1199_10220</name>
</gene>
<comment type="caution">
    <text evidence="2">The sequence shown here is derived from an EMBL/GenBank/DDBJ whole genome shotgun (WGS) entry which is preliminary data.</text>
</comment>